<reference evidence="2 3" key="1">
    <citation type="submission" date="2020-07" db="EMBL/GenBank/DDBJ databases">
        <authorList>
            <person name="Feng X."/>
        </authorList>
    </citation>
    <scope>NUCLEOTIDE SEQUENCE [LARGE SCALE GENOMIC DNA]</scope>
    <source>
        <strain evidence="2 3">JCM14086</strain>
    </source>
</reference>
<organism evidence="2 3">
    <name type="scientific">Puniceicoccus vermicola</name>
    <dbReference type="NCBI Taxonomy" id="388746"/>
    <lineage>
        <taxon>Bacteria</taxon>
        <taxon>Pseudomonadati</taxon>
        <taxon>Verrucomicrobiota</taxon>
        <taxon>Opitutia</taxon>
        <taxon>Puniceicoccales</taxon>
        <taxon>Puniceicoccaceae</taxon>
        <taxon>Puniceicoccus</taxon>
    </lineage>
</organism>
<dbReference type="InterPro" id="IPR011990">
    <property type="entry name" value="TPR-like_helical_dom_sf"/>
</dbReference>
<feature type="transmembrane region" description="Helical" evidence="1">
    <location>
        <begin position="38"/>
        <end position="61"/>
    </location>
</feature>
<protein>
    <recommendedName>
        <fullName evidence="4">Tetratricopeptide repeat protein</fullName>
    </recommendedName>
</protein>
<evidence type="ECO:0008006" key="4">
    <source>
        <dbReference type="Google" id="ProtNLM"/>
    </source>
</evidence>
<comment type="caution">
    <text evidence="2">The sequence shown here is derived from an EMBL/GenBank/DDBJ whole genome shotgun (WGS) entry which is preliminary data.</text>
</comment>
<keyword evidence="3" id="KW-1185">Reference proteome</keyword>
<gene>
    <name evidence="2" type="ORF">H5P30_06455</name>
</gene>
<dbReference type="Pfam" id="PF13432">
    <property type="entry name" value="TPR_16"/>
    <property type="match status" value="1"/>
</dbReference>
<keyword evidence="1" id="KW-0812">Transmembrane</keyword>
<keyword evidence="1" id="KW-0472">Membrane</keyword>
<keyword evidence="1" id="KW-1133">Transmembrane helix</keyword>
<dbReference type="Gene3D" id="1.25.40.10">
    <property type="entry name" value="Tetratricopeptide repeat domain"/>
    <property type="match status" value="2"/>
</dbReference>
<dbReference type="SUPFAM" id="SSF48452">
    <property type="entry name" value="TPR-like"/>
    <property type="match status" value="1"/>
</dbReference>
<name>A0A7X1E3T9_9BACT</name>
<evidence type="ECO:0000313" key="3">
    <source>
        <dbReference type="Proteomes" id="UP000525652"/>
    </source>
</evidence>
<dbReference type="AlphaFoldDB" id="A0A7X1E3T9"/>
<proteinExistence type="predicted"/>
<evidence type="ECO:0000256" key="1">
    <source>
        <dbReference type="SAM" id="Phobius"/>
    </source>
</evidence>
<accession>A0A7X1E3T9</accession>
<dbReference type="RefSeq" id="WP_185692131.1">
    <property type="nucleotide sequence ID" value="NZ_JACHVA010000053.1"/>
</dbReference>
<sequence length="546" mass="62711">MVSKSRKTSFEESALLGFGRIYREPSRPVHLKILWGRILLAGITLLVAGWFAVAGLLFYFFKYRHGYEDVSYSKMLVLPFRLDQHRIEMGDYHVQKGLEALQNQDIRSALHLLRIGVARSKSNAEGRMVLAQIFESGLQRPDMAATILEDGLDQATENPKFLQKDYLQPLFRLLLLHQYDDRIVELSERLLPILPKNSEEAILIAFATIQANVYRGNYQEAERLLDEFGLVQSPQGQILLAQIRWNRGLRDRAIAILHRALNRYPDRDDVFSVLMRFYRDQEEWDLIRRYSILRSIRFPEKVGPKIDLLYALDATEDEDVVLPNVEEIVANFPISESALPLAQFAAATGRTDVARIAYDQALEAGLNIAPFTLLLQESLVRGGEYEAAIQFSDQLREERPDWLIRLQSLENGFRALALQGLGRNLDSEIFVREFMKSDRIRPKTHIAVARMFSELGAPETAHKILSESYSRNSSDQPLLSALVLNDIELGRNRDFVVHLRDLLRMRVPDQEVLAEAYEELGSDRHLFLADREILLSRIEELIVRPS</sequence>
<dbReference type="Proteomes" id="UP000525652">
    <property type="component" value="Unassembled WGS sequence"/>
</dbReference>
<dbReference type="EMBL" id="JACHVA010000053">
    <property type="protein sequence ID" value="MBC2601416.1"/>
    <property type="molecule type" value="Genomic_DNA"/>
</dbReference>
<evidence type="ECO:0000313" key="2">
    <source>
        <dbReference type="EMBL" id="MBC2601416.1"/>
    </source>
</evidence>